<organism evidence="2 3">
    <name type="scientific">Diaporthe eres</name>
    <name type="common">Phomopsis oblonga</name>
    <dbReference type="NCBI Taxonomy" id="83184"/>
    <lineage>
        <taxon>Eukaryota</taxon>
        <taxon>Fungi</taxon>
        <taxon>Dikarya</taxon>
        <taxon>Ascomycota</taxon>
        <taxon>Pezizomycotina</taxon>
        <taxon>Sordariomycetes</taxon>
        <taxon>Sordariomycetidae</taxon>
        <taxon>Diaporthales</taxon>
        <taxon>Diaporthaceae</taxon>
        <taxon>Diaporthe</taxon>
        <taxon>Diaporthe eres species complex</taxon>
    </lineage>
</organism>
<name>A0ABR1P5T5_DIAER</name>
<dbReference type="Pfam" id="PF13374">
    <property type="entry name" value="TPR_10"/>
    <property type="match status" value="1"/>
</dbReference>
<accession>A0ABR1P5T5</accession>
<dbReference type="InterPro" id="IPR053137">
    <property type="entry name" value="NLR-like"/>
</dbReference>
<dbReference type="PANTHER" id="PTHR46082:SF6">
    <property type="entry name" value="AAA+ ATPASE DOMAIN-CONTAINING PROTEIN-RELATED"/>
    <property type="match status" value="1"/>
</dbReference>
<dbReference type="Pfam" id="PF00931">
    <property type="entry name" value="NB-ARC"/>
    <property type="match status" value="1"/>
</dbReference>
<dbReference type="Gene3D" id="1.25.40.10">
    <property type="entry name" value="Tetratricopeptide repeat domain"/>
    <property type="match status" value="2"/>
</dbReference>
<evidence type="ECO:0000313" key="3">
    <source>
        <dbReference type="Proteomes" id="UP001430848"/>
    </source>
</evidence>
<dbReference type="SUPFAM" id="SSF52540">
    <property type="entry name" value="P-loop containing nucleoside triphosphate hydrolases"/>
    <property type="match status" value="1"/>
</dbReference>
<reference evidence="2 3" key="1">
    <citation type="submission" date="2024-02" db="EMBL/GenBank/DDBJ databases">
        <title>De novo assembly and annotation of 12 fungi associated with fruit tree decline syndrome in Ontario, Canada.</title>
        <authorList>
            <person name="Sulman M."/>
            <person name="Ellouze W."/>
            <person name="Ilyukhin E."/>
        </authorList>
    </citation>
    <scope>NUCLEOTIDE SEQUENCE [LARGE SCALE GENOMIC DNA]</scope>
    <source>
        <strain evidence="2 3">M169</strain>
    </source>
</reference>
<dbReference type="PANTHER" id="PTHR46082">
    <property type="entry name" value="ATP/GTP-BINDING PROTEIN-RELATED"/>
    <property type="match status" value="1"/>
</dbReference>
<dbReference type="Pfam" id="PF13424">
    <property type="entry name" value="TPR_12"/>
    <property type="match status" value="1"/>
</dbReference>
<evidence type="ECO:0000313" key="2">
    <source>
        <dbReference type="EMBL" id="KAK7727222.1"/>
    </source>
</evidence>
<evidence type="ECO:0000259" key="1">
    <source>
        <dbReference type="Pfam" id="PF00931"/>
    </source>
</evidence>
<proteinExistence type="predicted"/>
<dbReference type="InterPro" id="IPR002182">
    <property type="entry name" value="NB-ARC"/>
</dbReference>
<dbReference type="EMBL" id="JAKNSF020000039">
    <property type="protein sequence ID" value="KAK7727222.1"/>
    <property type="molecule type" value="Genomic_DNA"/>
</dbReference>
<dbReference type="InterPro" id="IPR011990">
    <property type="entry name" value="TPR-like_helical_dom_sf"/>
</dbReference>
<dbReference type="InterPro" id="IPR027417">
    <property type="entry name" value="P-loop_NTPase"/>
</dbReference>
<comment type="caution">
    <text evidence="2">The sequence shown here is derived from an EMBL/GenBank/DDBJ whole genome shotgun (WGS) entry which is preliminary data.</text>
</comment>
<dbReference type="Proteomes" id="UP001430848">
    <property type="component" value="Unassembled WGS sequence"/>
</dbReference>
<dbReference type="Gene3D" id="3.40.50.300">
    <property type="entry name" value="P-loop containing nucleotide triphosphate hydrolases"/>
    <property type="match status" value="1"/>
</dbReference>
<protein>
    <recommendedName>
        <fullName evidence="1">NB-ARC domain-containing protein</fullName>
    </recommendedName>
</protein>
<feature type="domain" description="NB-ARC" evidence="1">
    <location>
        <begin position="265"/>
        <end position="417"/>
    </location>
</feature>
<sequence>MADPFSIVSAAAGLADVIVRVTKYIRQIQKAIGTIEADINDLLHELESLNSVCQLLENRYAGIGSPEPSPRSISSNDSNLSGRTLCTVTEPTVDITQVLQRTLENCKHVVTKLGSVVEEIYGKWEGSATGFRDKLAKAIRSNSRQAALSNHRSQITLWQSSIQLLIMIGESRDFDQLSNWIKNIDQSLQKVSSSPQSEKDVSALQDLEKSLSAAASLTESLSSNQYFDIRQAVSDFYTGRETLLEELRATMVPPPGILRGQRRFVIYGLGGSGKTQFCCKFAADTRESFWGVFWVDASTPAHIEHSMAMIAARAELEQSQKDSPRALHLLSDIDRETAALQWLSSLNKRWLLIIDNADSSESYLTNFLDKVFRGNRGNILVTTRNRQYRRHGNVGRKCFDFGGDSQLKPDEATQLLLKTSDVSHDRAKRSLAHKIVETLGYLALAIVHAGSAIREGPLAMESYIRYFMAKWHRLEKDQDASKPDSNRTVYTTWEISYESLENKKTPASKDAIELLRMFAFFHRENIPRSLLDRSISNKKVEDEQEQQSLIARQYAAERNSQTHGSSWSASQLWRLLGAAVQVYRGPPALPGLIRDAREISSNDDEFDYRLDEALRELTSLSLITFNKHNKTYSMHPIVHTWARERPRLFKLADQCLWANVAGMVISASILLPLPPVKTTTEEDEYLVSLLPHVEQVQAFHHTLEEKLEKQPRPLWRKLRLMVIPRAKDANEMRMLVKFSIVFAKSGRWADAEGLLVRVKDFLYSTVGPKDEKFRTITAFLSDVYFRMGRAPKAVELQQEILQSCHEHLGTEHPDTFRARDRLGCTKWLQGRFTEARQHQEIAVDGFKRLPDIGTNHEYKFEAMDNLGRTIGKFWETHHFEQAYELHHEAVQGLSKVLGPDHDKTLTAKESLCRVALVLRAQRKHTFNPLELITEVVETRKVNFGKEHPLTLLATANLVIAKMEAGHLEDAETMVREGLEVAIRTLGTDYYGTIHGRDILGCVLIQQGRYAEAEEVFIHVVESQKRLEIRRGDHHPERLASLIQLAKAIFHQGRIEDSIKICEETIEGLQIISKAPHPLRAGMIRARDQMVLLLNSPQHRDHTKVEFPWILFPGGP</sequence>
<gene>
    <name evidence="2" type="ORF">SLS63_007273</name>
</gene>
<keyword evidence="3" id="KW-1185">Reference proteome</keyword>
<dbReference type="SUPFAM" id="SSF48452">
    <property type="entry name" value="TPR-like"/>
    <property type="match status" value="2"/>
</dbReference>